<dbReference type="PANTHER" id="PTHR38450:SF2">
    <property type="entry name" value="STAGE V SPORULATION PROTEIN AEB"/>
    <property type="match status" value="1"/>
</dbReference>
<keyword evidence="1" id="KW-0472">Membrane</keyword>
<evidence type="ECO:0000313" key="3">
    <source>
        <dbReference type="Proteomes" id="UP001477672"/>
    </source>
</evidence>
<dbReference type="InterPro" id="IPR005562">
    <property type="entry name" value="SpoVA"/>
</dbReference>
<protein>
    <submittedName>
        <fullName evidence="2">Stage V sporulation protein AE</fullName>
    </submittedName>
</protein>
<organism evidence="2 3">
    <name type="scientific">Ruthenibacterium intestinale</name>
    <dbReference type="NCBI Taxonomy" id="3133163"/>
    <lineage>
        <taxon>Bacteria</taxon>
        <taxon>Bacillati</taxon>
        <taxon>Bacillota</taxon>
        <taxon>Clostridia</taxon>
        <taxon>Eubacteriales</taxon>
        <taxon>Oscillospiraceae</taxon>
        <taxon>Ruthenibacterium</taxon>
    </lineage>
</organism>
<dbReference type="EMBL" id="JBBMFA010000074">
    <property type="protein sequence ID" value="MEQ2519944.1"/>
    <property type="molecule type" value="Genomic_DNA"/>
</dbReference>
<evidence type="ECO:0000313" key="2">
    <source>
        <dbReference type="EMBL" id="MEQ2519944.1"/>
    </source>
</evidence>
<proteinExistence type="predicted"/>
<name>A0ABV1GDU4_9FIRM</name>
<dbReference type="Pfam" id="PF03862">
    <property type="entry name" value="SpoVAC_SpoVAEB"/>
    <property type="match status" value="1"/>
</dbReference>
<keyword evidence="1" id="KW-1133">Transmembrane helix</keyword>
<feature type="transmembrane region" description="Helical" evidence="1">
    <location>
        <begin position="6"/>
        <end position="24"/>
    </location>
</feature>
<dbReference type="PANTHER" id="PTHR38450">
    <property type="entry name" value="STAGE V SPORULATION PROTEIN AC-RELATED"/>
    <property type="match status" value="1"/>
</dbReference>
<evidence type="ECO:0000256" key="1">
    <source>
        <dbReference type="SAM" id="Phobius"/>
    </source>
</evidence>
<gene>
    <name evidence="2" type="primary">spoVAE</name>
    <name evidence="2" type="ORF">WMO24_05785</name>
</gene>
<keyword evidence="1" id="KW-0812">Transmembrane</keyword>
<reference evidence="2 3" key="1">
    <citation type="submission" date="2024-03" db="EMBL/GenBank/DDBJ databases">
        <title>Human intestinal bacterial collection.</title>
        <authorList>
            <person name="Pauvert C."/>
            <person name="Hitch T.C.A."/>
            <person name="Clavel T."/>
        </authorList>
    </citation>
    <scope>NUCLEOTIDE SEQUENCE [LARGE SCALE GENOMIC DNA]</scope>
    <source>
        <strain evidence="2 3">CLA-JM-H11</strain>
    </source>
</reference>
<feature type="transmembrane region" description="Helical" evidence="1">
    <location>
        <begin position="31"/>
        <end position="48"/>
    </location>
</feature>
<feature type="transmembrane region" description="Helical" evidence="1">
    <location>
        <begin position="54"/>
        <end position="71"/>
    </location>
</feature>
<comment type="caution">
    <text evidence="2">The sequence shown here is derived from an EMBL/GenBank/DDBJ whole genome shotgun (WGS) entry which is preliminary data.</text>
</comment>
<dbReference type="RefSeq" id="WP_349215375.1">
    <property type="nucleotide sequence ID" value="NZ_JBBMFA010000074.1"/>
</dbReference>
<dbReference type="Proteomes" id="UP001477672">
    <property type="component" value="Unassembled WGS sequence"/>
</dbReference>
<keyword evidence="3" id="KW-1185">Reference proteome</keyword>
<feature type="transmembrane region" description="Helical" evidence="1">
    <location>
        <begin position="83"/>
        <end position="112"/>
    </location>
</feature>
<accession>A0ABV1GDU4</accession>
<sequence>MNFVWAFVVGGLICVVGQLLMDYTGMTPARILVAYVVAGVVLSALGWYDPLAEFAGAGATVPLLGFGHLLAQGVVDAVEQQGLLGALTGGFTAAAGGVTASLTVGFLLSLVAKSRDQN</sequence>
<dbReference type="NCBIfam" id="TIGR02839">
    <property type="entry name" value="spore_V_AE"/>
    <property type="match status" value="1"/>
</dbReference>
<dbReference type="InterPro" id="IPR014204">
    <property type="entry name" value="Spore_V_AE"/>
</dbReference>